<reference evidence="5" key="2">
    <citation type="submission" date="2025-05" db="UniProtKB">
        <authorList>
            <consortium name="EnsemblMetazoa"/>
        </authorList>
    </citation>
    <scope>IDENTIFICATION</scope>
    <source>
        <strain evidence="5">Foshan</strain>
    </source>
</reference>
<dbReference type="InterPro" id="IPR001496">
    <property type="entry name" value="SOCS_box"/>
</dbReference>
<reference evidence="6" key="1">
    <citation type="journal article" date="2015" name="Proc. Natl. Acad. Sci. U.S.A.">
        <title>Genome sequence of the Asian Tiger mosquito, Aedes albopictus, reveals insights into its biology, genetics, and evolution.</title>
        <authorList>
            <person name="Chen X.G."/>
            <person name="Jiang X."/>
            <person name="Gu J."/>
            <person name="Xu M."/>
            <person name="Wu Y."/>
            <person name="Deng Y."/>
            <person name="Zhang C."/>
            <person name="Bonizzoni M."/>
            <person name="Dermauw W."/>
            <person name="Vontas J."/>
            <person name="Armbruster P."/>
            <person name="Huang X."/>
            <person name="Yang Y."/>
            <person name="Zhang H."/>
            <person name="He W."/>
            <person name="Peng H."/>
            <person name="Liu Y."/>
            <person name="Wu K."/>
            <person name="Chen J."/>
            <person name="Lirakis M."/>
            <person name="Topalis P."/>
            <person name="Van Leeuwen T."/>
            <person name="Hall A.B."/>
            <person name="Jiang X."/>
            <person name="Thorpe C."/>
            <person name="Mueller R.L."/>
            <person name="Sun C."/>
            <person name="Waterhouse R.M."/>
            <person name="Yan G."/>
            <person name="Tu Z.J."/>
            <person name="Fang X."/>
            <person name="James A.A."/>
        </authorList>
    </citation>
    <scope>NUCLEOTIDE SEQUENCE [LARGE SCALE GENOMIC DNA]</scope>
    <source>
        <strain evidence="6">Foshan</strain>
    </source>
</reference>
<evidence type="ECO:0000256" key="3">
    <source>
        <dbReference type="PROSITE-ProRule" id="PRU00023"/>
    </source>
</evidence>
<proteinExistence type="predicted"/>
<dbReference type="RefSeq" id="XP_062706156.1">
    <property type="nucleotide sequence ID" value="XM_062850172.1"/>
</dbReference>
<sequence length="464" mass="51982">MPAECAANPLQRALADAIIRMVPMDELRILLACGAKVNEQVTQGLRPLHYAVWQNNEAAVNLLLVRNADINAIDEVGYSALHLAAEHGFYDLAKILLNGGCKVDYREPTDDPYPRTTLCDEPLRLALRNRHYDVARLLLERGADPNKRYFFGSEINLATDIESLELLLRFGANTEARDRSGITPLMRAVRTNGNIDSVLLLLQYGANVNAMTDARNDYRTVLHYAVLSGNASLVNLLIKQGARVDIPAPLPEPDRPSPLDLAVLRGDPTLVRILLENGANVNRCSPIIGSPLHVACADNIPHRVEIMKMLLSYGADPNIRVVGDIATNAVLRPPLAELIASNEDVKPEELRLLMKYGARVILKTQFRDPEGILNCLTHMDPESDSFRIILEAAEEFDPCMIRRNQQLNGDQRMLLLERATIPMPLKSRVRAHFRRLFGRNLPEFVPSLFIPKELQSYLLYEHSF</sequence>
<dbReference type="Pfam" id="PF00023">
    <property type="entry name" value="Ank"/>
    <property type="match status" value="3"/>
</dbReference>
<feature type="repeat" description="ANK" evidence="3">
    <location>
        <begin position="290"/>
        <end position="322"/>
    </location>
</feature>
<feature type="repeat" description="ANK" evidence="3">
    <location>
        <begin position="254"/>
        <end position="286"/>
    </location>
</feature>
<name>A0ABM1ZQD9_AEDAL</name>
<feature type="repeat" description="ANK" evidence="3">
    <location>
        <begin position="217"/>
        <end position="249"/>
    </location>
</feature>
<keyword evidence="6" id="KW-1185">Reference proteome</keyword>
<dbReference type="EnsemblMetazoa" id="AALFPA23_020673.R30527">
    <property type="protein sequence ID" value="AALFPA23_020673.P30527"/>
    <property type="gene ID" value="AALFPA23_020673"/>
</dbReference>
<dbReference type="RefSeq" id="XP_062706157.1">
    <property type="nucleotide sequence ID" value="XM_062850173.1"/>
</dbReference>
<protein>
    <recommendedName>
        <fullName evidence="4">SOCS box domain-containing protein</fullName>
    </recommendedName>
</protein>
<feature type="domain" description="SOCS box" evidence="4">
    <location>
        <begin position="422"/>
        <end position="461"/>
    </location>
</feature>
<organism evidence="5 6">
    <name type="scientific">Aedes albopictus</name>
    <name type="common">Asian tiger mosquito</name>
    <name type="synonym">Stegomyia albopicta</name>
    <dbReference type="NCBI Taxonomy" id="7160"/>
    <lineage>
        <taxon>Eukaryota</taxon>
        <taxon>Metazoa</taxon>
        <taxon>Ecdysozoa</taxon>
        <taxon>Arthropoda</taxon>
        <taxon>Hexapoda</taxon>
        <taxon>Insecta</taxon>
        <taxon>Pterygota</taxon>
        <taxon>Neoptera</taxon>
        <taxon>Endopterygota</taxon>
        <taxon>Diptera</taxon>
        <taxon>Nematocera</taxon>
        <taxon>Culicoidea</taxon>
        <taxon>Culicidae</taxon>
        <taxon>Culicinae</taxon>
        <taxon>Aedini</taxon>
        <taxon>Aedes</taxon>
        <taxon>Stegomyia</taxon>
    </lineage>
</organism>
<evidence type="ECO:0000259" key="4">
    <source>
        <dbReference type="SMART" id="SM00969"/>
    </source>
</evidence>
<dbReference type="PROSITE" id="PS50088">
    <property type="entry name" value="ANK_REPEAT"/>
    <property type="match status" value="7"/>
</dbReference>
<dbReference type="Pfam" id="PF07525">
    <property type="entry name" value="SOCS_box"/>
    <property type="match status" value="1"/>
</dbReference>
<dbReference type="InterPro" id="IPR036770">
    <property type="entry name" value="Ankyrin_rpt-contain_sf"/>
</dbReference>
<accession>A0ABM1ZQD9</accession>
<dbReference type="EnsemblMetazoa" id="AALFPA23_020673.R30526">
    <property type="protein sequence ID" value="AALFPA23_020673.P30526"/>
    <property type="gene ID" value="AALFPA23_020673"/>
</dbReference>
<dbReference type="PRINTS" id="PR01415">
    <property type="entry name" value="ANKYRIN"/>
</dbReference>
<dbReference type="SMART" id="SM00248">
    <property type="entry name" value="ANK"/>
    <property type="match status" value="7"/>
</dbReference>
<feature type="repeat" description="ANK" evidence="3">
    <location>
        <begin position="180"/>
        <end position="213"/>
    </location>
</feature>
<evidence type="ECO:0000256" key="2">
    <source>
        <dbReference type="ARBA" id="ARBA00023043"/>
    </source>
</evidence>
<feature type="repeat" description="ANK" evidence="3">
    <location>
        <begin position="43"/>
        <end position="75"/>
    </location>
</feature>
<keyword evidence="2 3" id="KW-0040">ANK repeat</keyword>
<evidence type="ECO:0000313" key="6">
    <source>
        <dbReference type="Proteomes" id="UP000069940"/>
    </source>
</evidence>
<feature type="repeat" description="ANK" evidence="3">
    <location>
        <begin position="122"/>
        <end position="150"/>
    </location>
</feature>
<evidence type="ECO:0000256" key="1">
    <source>
        <dbReference type="ARBA" id="ARBA00022737"/>
    </source>
</evidence>
<dbReference type="PANTHER" id="PTHR24198:SF165">
    <property type="entry name" value="ANKYRIN REPEAT-CONTAINING PROTEIN-RELATED"/>
    <property type="match status" value="1"/>
</dbReference>
<evidence type="ECO:0000313" key="5">
    <source>
        <dbReference type="EnsemblMetazoa" id="AALFPA23_020673.P30527"/>
    </source>
</evidence>
<dbReference type="GeneID" id="109407410"/>
<dbReference type="SMART" id="SM00969">
    <property type="entry name" value="SOCS_box"/>
    <property type="match status" value="1"/>
</dbReference>
<dbReference type="PROSITE" id="PS50297">
    <property type="entry name" value="ANK_REP_REGION"/>
    <property type="match status" value="6"/>
</dbReference>
<dbReference type="Proteomes" id="UP000069940">
    <property type="component" value="Unassembled WGS sequence"/>
</dbReference>
<dbReference type="Gene3D" id="1.25.40.20">
    <property type="entry name" value="Ankyrin repeat-containing domain"/>
    <property type="match status" value="2"/>
</dbReference>
<dbReference type="Pfam" id="PF12796">
    <property type="entry name" value="Ank_2"/>
    <property type="match status" value="2"/>
</dbReference>
<dbReference type="SUPFAM" id="SSF48403">
    <property type="entry name" value="Ankyrin repeat"/>
    <property type="match status" value="1"/>
</dbReference>
<feature type="repeat" description="ANK" evidence="3">
    <location>
        <begin position="76"/>
        <end position="108"/>
    </location>
</feature>
<keyword evidence="1" id="KW-0677">Repeat</keyword>
<dbReference type="InterPro" id="IPR002110">
    <property type="entry name" value="Ankyrin_rpt"/>
</dbReference>
<dbReference type="PANTHER" id="PTHR24198">
    <property type="entry name" value="ANKYRIN REPEAT AND PROTEIN KINASE DOMAIN-CONTAINING PROTEIN"/>
    <property type="match status" value="1"/>
</dbReference>